<gene>
    <name evidence="10" type="ORF">KGF56_000584</name>
</gene>
<keyword evidence="11" id="KW-1185">Reference proteome</keyword>
<dbReference type="PROSITE" id="PS00086">
    <property type="entry name" value="CYTOCHROME_P450"/>
    <property type="match status" value="1"/>
</dbReference>
<proteinExistence type="inferred from homology"/>
<dbReference type="InterPro" id="IPR002974">
    <property type="entry name" value="Cyt_P450_E_CYP52_ascomycetes"/>
</dbReference>
<evidence type="ECO:0000256" key="7">
    <source>
        <dbReference type="ARBA" id="ARBA00023033"/>
    </source>
</evidence>
<keyword evidence="7 9" id="KW-0503">Monooxygenase</keyword>
<comment type="cofactor">
    <cofactor evidence="1 8">
        <name>heme</name>
        <dbReference type="ChEBI" id="CHEBI:30413"/>
    </cofactor>
</comment>
<dbReference type="InterPro" id="IPR036396">
    <property type="entry name" value="Cyt_P450_sf"/>
</dbReference>
<evidence type="ECO:0000256" key="8">
    <source>
        <dbReference type="PIRSR" id="PIRSR602402-1"/>
    </source>
</evidence>
<comment type="caution">
    <text evidence="10">The sequence shown here is derived from an EMBL/GenBank/DDBJ whole genome shotgun (WGS) entry which is preliminary data.</text>
</comment>
<dbReference type="Proteomes" id="UP001202479">
    <property type="component" value="Unassembled WGS sequence"/>
</dbReference>
<feature type="binding site" description="axial binding residue" evidence="8">
    <location>
        <position position="390"/>
    </location>
    <ligand>
        <name>heme</name>
        <dbReference type="ChEBI" id="CHEBI:30413"/>
    </ligand>
    <ligandPart>
        <name>Fe</name>
        <dbReference type="ChEBI" id="CHEBI:18248"/>
    </ligandPart>
</feature>
<dbReference type="InterPro" id="IPR001128">
    <property type="entry name" value="Cyt_P450"/>
</dbReference>
<reference evidence="10" key="1">
    <citation type="journal article" date="2022" name="DNA Res.">
        <title>Genome analysis of five recently described species of the CUG-Ser clade uncovers Candida theae as a new hybrid lineage with pathogenic potential in the Candida parapsilosis species complex.</title>
        <authorList>
            <person name="Mixao V."/>
            <person name="Del Olmo V."/>
            <person name="Hegedusova E."/>
            <person name="Saus E."/>
            <person name="Pryszcz L."/>
            <person name="Cillingova A."/>
            <person name="Nosek J."/>
            <person name="Gabaldon T."/>
        </authorList>
    </citation>
    <scope>NUCLEOTIDE SEQUENCE</scope>
    <source>
        <strain evidence="10">CBS 10844</strain>
    </source>
</reference>
<dbReference type="Gene3D" id="1.10.630.10">
    <property type="entry name" value="Cytochrome P450"/>
    <property type="match status" value="1"/>
</dbReference>
<dbReference type="SUPFAM" id="SSF48264">
    <property type="entry name" value="Cytochrome P450"/>
    <property type="match status" value="1"/>
</dbReference>
<keyword evidence="6 8" id="KW-0408">Iron</keyword>
<dbReference type="AlphaFoldDB" id="A0AAI9T0C4"/>
<evidence type="ECO:0000256" key="1">
    <source>
        <dbReference type="ARBA" id="ARBA00001971"/>
    </source>
</evidence>
<dbReference type="Pfam" id="PF00067">
    <property type="entry name" value="p450"/>
    <property type="match status" value="1"/>
</dbReference>
<evidence type="ECO:0000313" key="10">
    <source>
        <dbReference type="EMBL" id="KAI3406453.2"/>
    </source>
</evidence>
<protein>
    <recommendedName>
        <fullName evidence="12">Cytochrome P450</fullName>
    </recommendedName>
</protein>
<evidence type="ECO:0000256" key="6">
    <source>
        <dbReference type="ARBA" id="ARBA00023004"/>
    </source>
</evidence>
<evidence type="ECO:0000256" key="3">
    <source>
        <dbReference type="ARBA" id="ARBA00022617"/>
    </source>
</evidence>
<dbReference type="CDD" id="cd11063">
    <property type="entry name" value="CYP52"/>
    <property type="match status" value="1"/>
</dbReference>
<dbReference type="GO" id="GO:0005506">
    <property type="term" value="F:iron ion binding"/>
    <property type="evidence" value="ECO:0007669"/>
    <property type="project" value="InterPro"/>
</dbReference>
<comment type="similarity">
    <text evidence="2 9">Belongs to the cytochrome P450 family.</text>
</comment>
<dbReference type="RefSeq" id="XP_049182198.1">
    <property type="nucleotide sequence ID" value="XM_049326510.1"/>
</dbReference>
<dbReference type="PRINTS" id="PR00464">
    <property type="entry name" value="EP450II"/>
</dbReference>
<dbReference type="GO" id="GO:0020037">
    <property type="term" value="F:heme binding"/>
    <property type="evidence" value="ECO:0007669"/>
    <property type="project" value="InterPro"/>
</dbReference>
<dbReference type="PRINTS" id="PR01239">
    <property type="entry name" value="EP450IICYP52"/>
</dbReference>
<keyword evidence="5 9" id="KW-0560">Oxidoreductase</keyword>
<dbReference type="PANTHER" id="PTHR24287:SF1">
    <property type="entry name" value="P450, PUTATIVE (EUROFUNG)-RELATED"/>
    <property type="match status" value="1"/>
</dbReference>
<dbReference type="GeneID" id="73378201"/>
<sequence length="448" mass="51372">MNELFQKMKVSTFKNTLLFTYSIFTIEPENIRYMCSSANFDSWNIGDRPKAFHPLLGDGIFSSEGTSWKHSRIMLRPFFTKENIKQITLMEPYVQRVIKLLKQKQGKVVDLQEIFQFFTIDYTTKFLLGESCDALKDALGETTSNAINKDLKLQFAEAFDQASESLMLRMALGKYFMWLVNSKPFHQAIKTQHDFVEYYIQKALALDEDELTKVSQNNFTFLYEIAKQTKDKSVLRDEIMSIILAGRNTTSSLLTFLFFELSRNEEIYEKLKQEIRQKFTSVESITFASIQDCEYLRWCIYETLRHSPAVPFSSKTATVNTILPTGGGEDGKSPVFVRKGQKVIYSMFTANRTPKYFGAKTEEFIPERFAELPKSGGSAFMPFSTGPRLCLGQQLALTETSYMTIRLLQTFDSIKQAPNTPYPPRTNFSATMRLMDGCPVLVDSKVEA</sequence>
<dbReference type="EMBL" id="JAHUZD010000023">
    <property type="protein sequence ID" value="KAI3406453.2"/>
    <property type="molecule type" value="Genomic_DNA"/>
</dbReference>
<organism evidence="10 11">
    <name type="scientific">Candida oxycetoniae</name>
    <dbReference type="NCBI Taxonomy" id="497107"/>
    <lineage>
        <taxon>Eukaryota</taxon>
        <taxon>Fungi</taxon>
        <taxon>Dikarya</taxon>
        <taxon>Ascomycota</taxon>
        <taxon>Saccharomycotina</taxon>
        <taxon>Pichiomycetes</taxon>
        <taxon>Debaryomycetaceae</taxon>
        <taxon>Candida/Lodderomyces clade</taxon>
        <taxon>Candida</taxon>
    </lineage>
</organism>
<evidence type="ECO:0008006" key="12">
    <source>
        <dbReference type="Google" id="ProtNLM"/>
    </source>
</evidence>
<dbReference type="PANTHER" id="PTHR24287">
    <property type="entry name" value="P450, PUTATIVE (EUROFUNG)-RELATED"/>
    <property type="match status" value="1"/>
</dbReference>
<evidence type="ECO:0000256" key="5">
    <source>
        <dbReference type="ARBA" id="ARBA00023002"/>
    </source>
</evidence>
<evidence type="ECO:0000256" key="2">
    <source>
        <dbReference type="ARBA" id="ARBA00010617"/>
    </source>
</evidence>
<keyword evidence="3 8" id="KW-0349">Heme</keyword>
<dbReference type="InterPro" id="IPR017972">
    <property type="entry name" value="Cyt_P450_CS"/>
</dbReference>
<dbReference type="InterPro" id="IPR002402">
    <property type="entry name" value="Cyt_P450_E_grp-II"/>
</dbReference>
<evidence type="ECO:0000313" key="11">
    <source>
        <dbReference type="Proteomes" id="UP001202479"/>
    </source>
</evidence>
<name>A0AAI9T0C4_9ASCO</name>
<accession>A0AAI9T0C4</accession>
<dbReference type="GO" id="GO:0016712">
    <property type="term" value="F:oxidoreductase activity, acting on paired donors, with incorporation or reduction of molecular oxygen, reduced flavin or flavoprotein as one donor, and incorporation of one atom of oxygen"/>
    <property type="evidence" value="ECO:0007669"/>
    <property type="project" value="InterPro"/>
</dbReference>
<dbReference type="PRINTS" id="PR00385">
    <property type="entry name" value="P450"/>
</dbReference>
<dbReference type="InterPro" id="IPR047146">
    <property type="entry name" value="Cyt_P450_E_CYP52_fungi"/>
</dbReference>
<keyword evidence="4 8" id="KW-0479">Metal-binding</keyword>
<evidence type="ECO:0000256" key="9">
    <source>
        <dbReference type="RuleBase" id="RU000461"/>
    </source>
</evidence>
<evidence type="ECO:0000256" key="4">
    <source>
        <dbReference type="ARBA" id="ARBA00022723"/>
    </source>
</evidence>